<keyword evidence="7" id="KW-0998">Cell outer membrane</keyword>
<evidence type="ECO:0000256" key="6">
    <source>
        <dbReference type="ARBA" id="ARBA00023136"/>
    </source>
</evidence>
<accession>E6WZU6</accession>
<evidence type="ECO:0000256" key="3">
    <source>
        <dbReference type="ARBA" id="ARBA00022448"/>
    </source>
</evidence>
<evidence type="ECO:0000256" key="7">
    <source>
        <dbReference type="ARBA" id="ARBA00023237"/>
    </source>
</evidence>
<dbReference type="STRING" id="749222.Nitsa_0333"/>
<evidence type="ECO:0000256" key="2">
    <source>
        <dbReference type="ARBA" id="ARBA00007613"/>
    </source>
</evidence>
<proteinExistence type="inferred from homology"/>
<dbReference type="GO" id="GO:1990281">
    <property type="term" value="C:efflux pump complex"/>
    <property type="evidence" value="ECO:0007669"/>
    <property type="project" value="TreeGrafter"/>
</dbReference>
<keyword evidence="10" id="KW-1185">Reference proteome</keyword>
<comment type="similarity">
    <text evidence="2">Belongs to the outer membrane factor (OMF) (TC 1.B.17) family.</text>
</comment>
<dbReference type="PANTHER" id="PTHR30026:SF20">
    <property type="entry name" value="OUTER MEMBRANE PROTEIN TOLC"/>
    <property type="match status" value="1"/>
</dbReference>
<protein>
    <submittedName>
        <fullName evidence="9">Outer membrane efflux protein</fullName>
    </submittedName>
</protein>
<dbReference type="EMBL" id="CP002452">
    <property type="protein sequence ID" value="ADV45604.1"/>
    <property type="molecule type" value="Genomic_DNA"/>
</dbReference>
<evidence type="ECO:0000256" key="8">
    <source>
        <dbReference type="SAM" id="Coils"/>
    </source>
</evidence>
<feature type="coiled-coil region" evidence="8">
    <location>
        <begin position="376"/>
        <end position="410"/>
    </location>
</feature>
<dbReference type="Pfam" id="PF02321">
    <property type="entry name" value="OEP"/>
    <property type="match status" value="1"/>
</dbReference>
<dbReference type="PANTHER" id="PTHR30026">
    <property type="entry name" value="OUTER MEMBRANE PROTEIN TOLC"/>
    <property type="match status" value="1"/>
</dbReference>
<keyword evidence="3" id="KW-0813">Transport</keyword>
<dbReference type="eggNOG" id="COG1538">
    <property type="taxonomic scope" value="Bacteria"/>
</dbReference>
<dbReference type="GO" id="GO:0009279">
    <property type="term" value="C:cell outer membrane"/>
    <property type="evidence" value="ECO:0007669"/>
    <property type="project" value="UniProtKB-SubCell"/>
</dbReference>
<dbReference type="Gene3D" id="1.20.1600.10">
    <property type="entry name" value="Outer membrane efflux proteins (OEP)"/>
    <property type="match status" value="1"/>
</dbReference>
<dbReference type="SUPFAM" id="SSF56954">
    <property type="entry name" value="Outer membrane efflux proteins (OEP)"/>
    <property type="match status" value="1"/>
</dbReference>
<comment type="subcellular location">
    <subcellularLocation>
        <location evidence="1">Cell outer membrane</location>
    </subcellularLocation>
</comment>
<keyword evidence="4" id="KW-1134">Transmembrane beta strand</keyword>
<gene>
    <name evidence="9" type="ordered locus">Nitsa_0333</name>
</gene>
<organism evidence="9 10">
    <name type="scientific">Nitratifractor salsuginis (strain DSM 16511 / JCM 12458 / E9I37-1)</name>
    <dbReference type="NCBI Taxonomy" id="749222"/>
    <lineage>
        <taxon>Bacteria</taxon>
        <taxon>Pseudomonadati</taxon>
        <taxon>Campylobacterota</taxon>
        <taxon>Epsilonproteobacteria</taxon>
        <taxon>Campylobacterales</taxon>
        <taxon>Sulfurovaceae</taxon>
        <taxon>Nitratifractor</taxon>
    </lineage>
</organism>
<evidence type="ECO:0000313" key="9">
    <source>
        <dbReference type="EMBL" id="ADV45604.1"/>
    </source>
</evidence>
<dbReference type="Proteomes" id="UP000008633">
    <property type="component" value="Chromosome"/>
</dbReference>
<keyword evidence="8" id="KW-0175">Coiled coil</keyword>
<evidence type="ECO:0000256" key="1">
    <source>
        <dbReference type="ARBA" id="ARBA00004442"/>
    </source>
</evidence>
<dbReference type="OrthoDB" id="5372171at2"/>
<dbReference type="RefSeq" id="WP_013553300.1">
    <property type="nucleotide sequence ID" value="NC_014935.1"/>
</dbReference>
<name>E6WZU6_NITSE</name>
<evidence type="ECO:0000313" key="10">
    <source>
        <dbReference type="Proteomes" id="UP000008633"/>
    </source>
</evidence>
<dbReference type="InterPro" id="IPR051906">
    <property type="entry name" value="TolC-like"/>
</dbReference>
<reference evidence="10" key="2">
    <citation type="submission" date="2011-01" db="EMBL/GenBank/DDBJ databases">
        <title>The complete genome of Nitratifractor salsuginis DSM 16511.</title>
        <authorList>
            <consortium name="US DOE Joint Genome Institute (JGI-PGF)"/>
            <person name="Lucas S."/>
            <person name="Copeland A."/>
            <person name="Lapidus A."/>
            <person name="Bruce D."/>
            <person name="Goodwin L."/>
            <person name="Pitluck S."/>
            <person name="Kyrpides N."/>
            <person name="Mavromatis K."/>
            <person name="Ivanova N."/>
            <person name="Mikhailova N."/>
            <person name="Zeytun A."/>
            <person name="Detter J.C."/>
            <person name="Tapia R."/>
            <person name="Han C."/>
            <person name="Land M."/>
            <person name="Hauser L."/>
            <person name="Markowitz V."/>
            <person name="Cheng J.-F."/>
            <person name="Hugenholtz P."/>
            <person name="Woyke T."/>
            <person name="Wu D."/>
            <person name="Tindall B."/>
            <person name="Schuetze A."/>
            <person name="Brambilla E."/>
            <person name="Klenk H.-P."/>
            <person name="Eisen J.A."/>
        </authorList>
    </citation>
    <scope>NUCLEOTIDE SEQUENCE [LARGE SCALE GENOMIC DNA]</scope>
    <source>
        <strain evidence="10">DSM 16511 / JCM 12458 / E9I37-1</strain>
    </source>
</reference>
<dbReference type="GO" id="GO:0015288">
    <property type="term" value="F:porin activity"/>
    <property type="evidence" value="ECO:0007669"/>
    <property type="project" value="TreeGrafter"/>
</dbReference>
<keyword evidence="5" id="KW-0812">Transmembrane</keyword>
<dbReference type="KEGG" id="nsa:Nitsa_0333"/>
<dbReference type="AlphaFoldDB" id="E6WZU6"/>
<evidence type="ECO:0000256" key="5">
    <source>
        <dbReference type="ARBA" id="ARBA00022692"/>
    </source>
</evidence>
<dbReference type="HOGENOM" id="CLU_012817_10_3_7"/>
<reference evidence="9 10" key="1">
    <citation type="journal article" date="2011" name="Stand. Genomic Sci.">
        <title>Complete genome sequence of Nitratifractor salsuginis type strain (E9I37-1).</title>
        <authorList>
            <person name="Anderson I."/>
            <person name="Sikorski J."/>
            <person name="Zeytun A."/>
            <person name="Nolan M."/>
            <person name="Lapidus A."/>
            <person name="Lucas S."/>
            <person name="Hammon N."/>
            <person name="Deshpande S."/>
            <person name="Cheng J.F."/>
            <person name="Tapia R."/>
            <person name="Han C."/>
            <person name="Goodwin L."/>
            <person name="Pitluck S."/>
            <person name="Liolios K."/>
            <person name="Pagani I."/>
            <person name="Ivanova N."/>
            <person name="Huntemann M."/>
            <person name="Mavromatis K."/>
            <person name="Ovchinikova G."/>
            <person name="Pati A."/>
            <person name="Chen A."/>
            <person name="Palaniappan K."/>
            <person name="Land M."/>
            <person name="Hauser L."/>
            <person name="Brambilla E.M."/>
            <person name="Ngatchou-Djao O.D."/>
            <person name="Rohde M."/>
            <person name="Tindall B.J."/>
            <person name="Goker M."/>
            <person name="Detter J.C."/>
            <person name="Woyke T."/>
            <person name="Bristow J."/>
            <person name="Eisen J.A."/>
            <person name="Markowitz V."/>
            <person name="Hugenholtz P."/>
            <person name="Klenk H.P."/>
            <person name="Kyrpides N.C."/>
        </authorList>
    </citation>
    <scope>NUCLEOTIDE SEQUENCE [LARGE SCALE GENOMIC DNA]</scope>
    <source>
        <strain evidence="10">DSM 16511 / JCM 12458 / E9I37-1</strain>
    </source>
</reference>
<keyword evidence="6" id="KW-0472">Membrane</keyword>
<evidence type="ECO:0000256" key="4">
    <source>
        <dbReference type="ARBA" id="ARBA00022452"/>
    </source>
</evidence>
<dbReference type="GO" id="GO:0015562">
    <property type="term" value="F:efflux transmembrane transporter activity"/>
    <property type="evidence" value="ECO:0007669"/>
    <property type="project" value="InterPro"/>
</dbReference>
<sequence>MWRAISVLLIGSIPALAGLKHLTLNQALQILDKKNMEIKVSKFEETMKKYDELVVEGKNWGSLTVSLQALRSNDAGNVFGFKLQSREADFEDFGFSDFLACMGANPPAYCQDVLHRQPEDLNYPKARNHFLTKLTYQVPLYTGGKLTEYKKITEKMYQMSKLDTRKLRDEKIFQVKKAFYNITLVNRYIYNLNKIRHNMEKLKRTIWEMKKEGYTKKTDVLEVEARLAKVDSMLNQARLNRSLALQFLSFLIDTDVDSIRQVNLSVHAPRVSKSDIERMSLDIQKAKMGLEVARHAIQTEKANFLPMVGAFGEYGSADDHLWNDFGKKDFYTVGMQVKMNLFNGGSDKAKLEKARVRHMKVATQVALAKKGIALQVKKLQTSIRSLEYDLKSERKQLELAKQVYKTYETKYKEGLASITDVLIKQSIELQVLLEYLQVANKHSEKVFELEKILDWGGRS</sequence>
<dbReference type="InterPro" id="IPR003423">
    <property type="entry name" value="OMP_efflux"/>
</dbReference>